<keyword evidence="3" id="KW-0819">tRNA processing</keyword>
<keyword evidence="4" id="KW-0413">Isomerase</keyword>
<dbReference type="HOGENOM" id="CLU_032087_2_1_1"/>
<dbReference type="InterPro" id="IPR014780">
    <property type="entry name" value="tRNA_psdUridine_synth_TruB"/>
</dbReference>
<evidence type="ECO:0000313" key="6">
    <source>
        <dbReference type="EMBL" id="EED89009.1"/>
    </source>
</evidence>
<dbReference type="GO" id="GO:0160148">
    <property type="term" value="F:tRNA pseudouridine(55) synthase activity"/>
    <property type="evidence" value="ECO:0007669"/>
    <property type="project" value="UniProtKB-EC"/>
</dbReference>
<dbReference type="eggNOG" id="KOG2529">
    <property type="taxonomic scope" value="Eukaryota"/>
</dbReference>
<feature type="non-terminal residue" evidence="6">
    <location>
        <position position="1"/>
    </location>
</feature>
<dbReference type="NCBIfam" id="TIGR00431">
    <property type="entry name" value="TruB"/>
    <property type="match status" value="1"/>
</dbReference>
<dbReference type="RefSeq" id="XP_002294000.1">
    <property type="nucleotide sequence ID" value="XM_002293964.1"/>
</dbReference>
<dbReference type="PANTHER" id="PTHR13767:SF2">
    <property type="entry name" value="PSEUDOURIDYLATE SYNTHASE TRUB1"/>
    <property type="match status" value="1"/>
</dbReference>
<dbReference type="InterPro" id="IPR002501">
    <property type="entry name" value="PsdUridine_synth_N"/>
</dbReference>
<name>B8CCU3_THAPS</name>
<dbReference type="GeneID" id="7451590"/>
<comment type="similarity">
    <text evidence="1">Belongs to the pseudouridine synthase TruB family.</text>
</comment>
<dbReference type="Proteomes" id="UP000001449">
    <property type="component" value="Chromosome 14"/>
</dbReference>
<dbReference type="GO" id="GO:0005634">
    <property type="term" value="C:nucleus"/>
    <property type="evidence" value="ECO:0000318"/>
    <property type="project" value="GO_Central"/>
</dbReference>
<keyword evidence="7" id="KW-1185">Reference proteome</keyword>
<evidence type="ECO:0000256" key="4">
    <source>
        <dbReference type="ARBA" id="ARBA00023235"/>
    </source>
</evidence>
<evidence type="ECO:0000259" key="5">
    <source>
        <dbReference type="Pfam" id="PF01509"/>
    </source>
</evidence>
<dbReference type="Gene3D" id="3.30.2350.10">
    <property type="entry name" value="Pseudouridine synthase"/>
    <property type="match status" value="1"/>
</dbReference>
<dbReference type="SUPFAM" id="SSF55120">
    <property type="entry name" value="Pseudouridine synthase"/>
    <property type="match status" value="1"/>
</dbReference>
<dbReference type="Pfam" id="PF01509">
    <property type="entry name" value="TruB_N"/>
    <property type="match status" value="1"/>
</dbReference>
<dbReference type="EMBL" id="CM000649">
    <property type="protein sequence ID" value="EED89009.1"/>
    <property type="molecule type" value="Genomic_DNA"/>
</dbReference>
<dbReference type="GO" id="GO:0006400">
    <property type="term" value="P:tRNA modification"/>
    <property type="evidence" value="ECO:0000318"/>
    <property type="project" value="GO_Central"/>
</dbReference>
<dbReference type="GO" id="GO:0003723">
    <property type="term" value="F:RNA binding"/>
    <property type="evidence" value="ECO:0007669"/>
    <property type="project" value="InterPro"/>
</dbReference>
<feature type="domain" description="Pseudouridine synthase II N-terminal" evidence="5">
    <location>
        <begin position="2"/>
        <end position="162"/>
    </location>
</feature>
<reference evidence="6 7" key="2">
    <citation type="journal article" date="2008" name="Nature">
        <title>The Phaeodactylum genome reveals the evolutionary history of diatom genomes.</title>
        <authorList>
            <person name="Bowler C."/>
            <person name="Allen A.E."/>
            <person name="Badger J.H."/>
            <person name="Grimwood J."/>
            <person name="Jabbari K."/>
            <person name="Kuo A."/>
            <person name="Maheswari U."/>
            <person name="Martens C."/>
            <person name="Maumus F."/>
            <person name="Otillar R.P."/>
            <person name="Rayko E."/>
            <person name="Salamov A."/>
            <person name="Vandepoele K."/>
            <person name="Beszteri B."/>
            <person name="Gruber A."/>
            <person name="Heijde M."/>
            <person name="Katinka M."/>
            <person name="Mock T."/>
            <person name="Valentin K."/>
            <person name="Verret F."/>
            <person name="Berges J.A."/>
            <person name="Brownlee C."/>
            <person name="Cadoret J.P."/>
            <person name="Chiovitti A."/>
            <person name="Choi C.J."/>
            <person name="Coesel S."/>
            <person name="De Martino A."/>
            <person name="Detter J.C."/>
            <person name="Durkin C."/>
            <person name="Falciatore A."/>
            <person name="Fournet J."/>
            <person name="Haruta M."/>
            <person name="Huysman M.J."/>
            <person name="Jenkins B.D."/>
            <person name="Jiroutova K."/>
            <person name="Jorgensen R.E."/>
            <person name="Joubert Y."/>
            <person name="Kaplan A."/>
            <person name="Kroger N."/>
            <person name="Kroth P.G."/>
            <person name="La Roche J."/>
            <person name="Lindquist E."/>
            <person name="Lommer M."/>
            <person name="Martin-Jezequel V."/>
            <person name="Lopez P.J."/>
            <person name="Lucas S."/>
            <person name="Mangogna M."/>
            <person name="McGinnis K."/>
            <person name="Medlin L.K."/>
            <person name="Montsant A."/>
            <person name="Oudot-Le Secq M.P."/>
            <person name="Napoli C."/>
            <person name="Obornik M."/>
            <person name="Parker M.S."/>
            <person name="Petit J.L."/>
            <person name="Porcel B.M."/>
            <person name="Poulsen N."/>
            <person name="Robison M."/>
            <person name="Rychlewski L."/>
            <person name="Rynearson T.A."/>
            <person name="Schmutz J."/>
            <person name="Shapiro H."/>
            <person name="Siaut M."/>
            <person name="Stanley M."/>
            <person name="Sussman M.R."/>
            <person name="Taylor A.R."/>
            <person name="Vardi A."/>
            <person name="von Dassow P."/>
            <person name="Vyverman W."/>
            <person name="Willis A."/>
            <person name="Wyrwicz L.S."/>
            <person name="Rokhsar D.S."/>
            <person name="Weissenbach J."/>
            <person name="Armbrust E.V."/>
            <person name="Green B.R."/>
            <person name="Van de Peer Y."/>
            <person name="Grigoriev I.V."/>
        </authorList>
    </citation>
    <scope>NUCLEOTIDE SEQUENCE [LARGE SCALE GENOMIC DNA]</scope>
    <source>
        <strain evidence="6 7">CCMP1335</strain>
    </source>
</reference>
<dbReference type="InParanoid" id="B8CCU3"/>
<reference evidence="6 7" key="1">
    <citation type="journal article" date="2004" name="Science">
        <title>The genome of the diatom Thalassiosira pseudonana: ecology, evolution, and metabolism.</title>
        <authorList>
            <person name="Armbrust E.V."/>
            <person name="Berges J.A."/>
            <person name="Bowler C."/>
            <person name="Green B.R."/>
            <person name="Martinez D."/>
            <person name="Putnam N.H."/>
            <person name="Zhou S."/>
            <person name="Allen A.E."/>
            <person name="Apt K.E."/>
            <person name="Bechner M."/>
            <person name="Brzezinski M.A."/>
            <person name="Chaal B.K."/>
            <person name="Chiovitti A."/>
            <person name="Davis A.K."/>
            <person name="Demarest M.S."/>
            <person name="Detter J.C."/>
            <person name="Glavina T."/>
            <person name="Goodstein D."/>
            <person name="Hadi M.Z."/>
            <person name="Hellsten U."/>
            <person name="Hildebrand M."/>
            <person name="Jenkins B.D."/>
            <person name="Jurka J."/>
            <person name="Kapitonov V.V."/>
            <person name="Kroger N."/>
            <person name="Lau W.W."/>
            <person name="Lane T.W."/>
            <person name="Larimer F.W."/>
            <person name="Lippmeier J.C."/>
            <person name="Lucas S."/>
            <person name="Medina M."/>
            <person name="Montsant A."/>
            <person name="Obornik M."/>
            <person name="Parker M.S."/>
            <person name="Palenik B."/>
            <person name="Pazour G.J."/>
            <person name="Richardson P.M."/>
            <person name="Rynearson T.A."/>
            <person name="Saito M.A."/>
            <person name="Schwartz D.C."/>
            <person name="Thamatrakoln K."/>
            <person name="Valentin K."/>
            <person name="Vardi A."/>
            <person name="Wilkerson F.P."/>
            <person name="Rokhsar D.S."/>
        </authorList>
    </citation>
    <scope>NUCLEOTIDE SEQUENCE [LARGE SCALE GENOMIC DNA]</scope>
    <source>
        <strain evidence="6 7">CCMP1335</strain>
    </source>
</reference>
<evidence type="ECO:0000313" key="7">
    <source>
        <dbReference type="Proteomes" id="UP000001449"/>
    </source>
</evidence>
<dbReference type="STRING" id="35128.B8CCU3"/>
<gene>
    <name evidence="6" type="ORF">THAPSDRAFT_37374</name>
</gene>
<evidence type="ECO:0000256" key="2">
    <source>
        <dbReference type="ARBA" id="ARBA00012787"/>
    </source>
</evidence>
<dbReference type="InterPro" id="IPR020103">
    <property type="entry name" value="PsdUridine_synth_cat_dom_sf"/>
</dbReference>
<dbReference type="GO" id="GO:1990481">
    <property type="term" value="P:mRNA pseudouridine synthesis"/>
    <property type="evidence" value="ECO:0000318"/>
    <property type="project" value="GO_Central"/>
</dbReference>
<dbReference type="KEGG" id="tps:THAPSDRAFT_37374"/>
<dbReference type="PaxDb" id="35128-Thaps37374"/>
<organism evidence="6 7">
    <name type="scientific">Thalassiosira pseudonana</name>
    <name type="common">Marine diatom</name>
    <name type="synonym">Cyclotella nana</name>
    <dbReference type="NCBI Taxonomy" id="35128"/>
    <lineage>
        <taxon>Eukaryota</taxon>
        <taxon>Sar</taxon>
        <taxon>Stramenopiles</taxon>
        <taxon>Ochrophyta</taxon>
        <taxon>Bacillariophyta</taxon>
        <taxon>Coscinodiscophyceae</taxon>
        <taxon>Thalassiosirophycidae</taxon>
        <taxon>Thalassiosirales</taxon>
        <taxon>Thalassiosiraceae</taxon>
        <taxon>Thalassiosira</taxon>
    </lineage>
</organism>
<accession>B8CCU3</accession>
<evidence type="ECO:0000256" key="1">
    <source>
        <dbReference type="ARBA" id="ARBA00008999"/>
    </source>
</evidence>
<evidence type="ECO:0000256" key="3">
    <source>
        <dbReference type="ARBA" id="ARBA00022694"/>
    </source>
</evidence>
<dbReference type="GO" id="GO:0009982">
    <property type="term" value="F:pseudouridine synthase activity"/>
    <property type="evidence" value="ECO:0000318"/>
    <property type="project" value="GO_Central"/>
</dbReference>
<dbReference type="EC" id="5.4.99.25" evidence="2"/>
<dbReference type="OMA" id="QPWEHVK"/>
<proteinExistence type="inferred from homology"/>
<dbReference type="PANTHER" id="PTHR13767">
    <property type="entry name" value="TRNA-PSEUDOURIDINE SYNTHASE"/>
    <property type="match status" value="1"/>
</dbReference>
<dbReference type="AlphaFoldDB" id="B8CCU3"/>
<sequence length="186" mass="20102">MMKVGHGGTLDPLASGVLVLGIGKGTTQLQSYLEGDKQYVAVCELGYETTTLDAEGDVVKEMEWAHVKSVKGGSDSDSTNTSSVEGVLSKFQGKIQQVPPLYSAIRVDGKRLYEIARKGDVNSDDVEIPTREVEVYGVKAYNCTLELPQFALEVQCGGGTYIRSLVRDIGYELDTVATMTGLVRTK</sequence>
<protein>
    <recommendedName>
        <fullName evidence="2">tRNA pseudouridine(55) synthase</fullName>
        <ecNumber evidence="2">5.4.99.25</ecNumber>
    </recommendedName>
</protein>